<sequence>MMFAFCYFISGIVFISGVDSRPQPLLLISLDGFRWDFACKAHTPYLDFLTRTGVTVPYVRSVFPTVTYPGHYSIVTGLYPESHGIVSNAMYDPDLKARFGGANTDPRWWNGAEPIWVTNQRYNGRSAVLYWPGYNVKIKGQYPKYREYSPSPNVDQNNKTGKVLPFKKRVDKVIRWLTVKNAPNFVALYFEEPDKTCHHQGRKKVCESMHNVDKTIGRLVEGLKQHKLLDKVNIIITSDHGMANTSCNKIVDLDKYVDPKNFDFWDSWFNMLLTPKPGKLEYVYDRLKNVSNLHIYHKNEVPEYLHFRKNGRISPLVVIPSEGWLVSSIKGRHVQDDPVITTELSHGFNCKCKSMSTAFIARGPAFKENFCGKPFESVSLYPLMCKVLEIQPLPNNGSLEATADLLKPTTKCPTS</sequence>
<comment type="caution">
    <text evidence="2">The sequence shown here is derived from an EMBL/GenBank/DDBJ whole genome shotgun (WGS) entry which is preliminary data.</text>
</comment>
<dbReference type="EMBL" id="CALNXI010000121">
    <property type="protein sequence ID" value="CAH3019626.1"/>
    <property type="molecule type" value="Genomic_DNA"/>
</dbReference>
<name>A0ABN8LV02_9CNID</name>
<keyword evidence="3" id="KW-1185">Reference proteome</keyword>
<evidence type="ECO:0000256" key="1">
    <source>
        <dbReference type="SAM" id="SignalP"/>
    </source>
</evidence>
<evidence type="ECO:0000313" key="2">
    <source>
        <dbReference type="EMBL" id="CAH3019626.1"/>
    </source>
</evidence>
<accession>A0ABN8LV02</accession>
<dbReference type="Gene3D" id="3.40.720.10">
    <property type="entry name" value="Alkaline Phosphatase, subunit A"/>
    <property type="match status" value="1"/>
</dbReference>
<proteinExistence type="predicted"/>
<organism evidence="2 3">
    <name type="scientific">Porites evermanni</name>
    <dbReference type="NCBI Taxonomy" id="104178"/>
    <lineage>
        <taxon>Eukaryota</taxon>
        <taxon>Metazoa</taxon>
        <taxon>Cnidaria</taxon>
        <taxon>Anthozoa</taxon>
        <taxon>Hexacorallia</taxon>
        <taxon>Scleractinia</taxon>
        <taxon>Fungiina</taxon>
        <taxon>Poritidae</taxon>
        <taxon>Porites</taxon>
    </lineage>
</organism>
<feature type="signal peptide" evidence="1">
    <location>
        <begin position="1"/>
        <end position="20"/>
    </location>
</feature>
<dbReference type="InterPro" id="IPR002591">
    <property type="entry name" value="Phosphodiest/P_Trfase"/>
</dbReference>
<dbReference type="Proteomes" id="UP001159427">
    <property type="component" value="Unassembled WGS sequence"/>
</dbReference>
<protein>
    <submittedName>
        <fullName evidence="2">Uncharacterized protein</fullName>
    </submittedName>
</protein>
<dbReference type="SUPFAM" id="SSF53649">
    <property type="entry name" value="Alkaline phosphatase-like"/>
    <property type="match status" value="1"/>
</dbReference>
<evidence type="ECO:0000313" key="3">
    <source>
        <dbReference type="Proteomes" id="UP001159427"/>
    </source>
</evidence>
<gene>
    <name evidence="2" type="ORF">PEVE_00003539</name>
</gene>
<feature type="chain" id="PRO_5047160380" evidence="1">
    <location>
        <begin position="21"/>
        <end position="415"/>
    </location>
</feature>
<dbReference type="PANTHER" id="PTHR10151">
    <property type="entry name" value="ECTONUCLEOTIDE PYROPHOSPHATASE/PHOSPHODIESTERASE"/>
    <property type="match status" value="1"/>
</dbReference>
<dbReference type="CDD" id="cd16018">
    <property type="entry name" value="Enpp"/>
    <property type="match status" value="1"/>
</dbReference>
<keyword evidence="1" id="KW-0732">Signal</keyword>
<dbReference type="InterPro" id="IPR017850">
    <property type="entry name" value="Alkaline_phosphatase_core_sf"/>
</dbReference>
<dbReference type="PANTHER" id="PTHR10151:SF120">
    <property type="entry name" value="BIS(5'-ADENOSYL)-TRIPHOSPHATASE"/>
    <property type="match status" value="1"/>
</dbReference>
<dbReference type="Pfam" id="PF01663">
    <property type="entry name" value="Phosphodiest"/>
    <property type="match status" value="1"/>
</dbReference>
<reference evidence="2 3" key="1">
    <citation type="submission" date="2022-05" db="EMBL/GenBank/DDBJ databases">
        <authorList>
            <consortium name="Genoscope - CEA"/>
            <person name="William W."/>
        </authorList>
    </citation>
    <scope>NUCLEOTIDE SEQUENCE [LARGE SCALE GENOMIC DNA]</scope>
</reference>
<dbReference type="Gene3D" id="3.30.1360.180">
    <property type="match status" value="1"/>
</dbReference>